<accession>A0ABD3EM58</accession>
<dbReference type="Proteomes" id="UP001632038">
    <property type="component" value="Unassembled WGS sequence"/>
</dbReference>
<evidence type="ECO:0000313" key="2">
    <source>
        <dbReference type="EMBL" id="KAL3655302.1"/>
    </source>
</evidence>
<dbReference type="AlphaFoldDB" id="A0ABD3EM58"/>
<organism evidence="2 3">
    <name type="scientific">Castilleja foliolosa</name>
    <dbReference type="NCBI Taxonomy" id="1961234"/>
    <lineage>
        <taxon>Eukaryota</taxon>
        <taxon>Viridiplantae</taxon>
        <taxon>Streptophyta</taxon>
        <taxon>Embryophyta</taxon>
        <taxon>Tracheophyta</taxon>
        <taxon>Spermatophyta</taxon>
        <taxon>Magnoliopsida</taxon>
        <taxon>eudicotyledons</taxon>
        <taxon>Gunneridae</taxon>
        <taxon>Pentapetalae</taxon>
        <taxon>asterids</taxon>
        <taxon>lamiids</taxon>
        <taxon>Lamiales</taxon>
        <taxon>Orobanchaceae</taxon>
        <taxon>Pedicularideae</taxon>
        <taxon>Castillejinae</taxon>
        <taxon>Castilleja</taxon>
    </lineage>
</organism>
<comment type="caution">
    <text evidence="2">The sequence shown here is derived from an EMBL/GenBank/DDBJ whole genome shotgun (WGS) entry which is preliminary data.</text>
</comment>
<protein>
    <submittedName>
        <fullName evidence="2">Uncharacterized protein</fullName>
    </submittedName>
</protein>
<feature type="chain" id="PRO_5044771925" evidence="1">
    <location>
        <begin position="25"/>
        <end position="84"/>
    </location>
</feature>
<gene>
    <name evidence="2" type="ORF">CASFOL_001088</name>
</gene>
<proteinExistence type="predicted"/>
<feature type="signal peptide" evidence="1">
    <location>
        <begin position="1"/>
        <end position="24"/>
    </location>
</feature>
<keyword evidence="1" id="KW-0732">Signal</keyword>
<keyword evidence="3" id="KW-1185">Reference proteome</keyword>
<dbReference type="EMBL" id="JAVIJP010000002">
    <property type="protein sequence ID" value="KAL3655302.1"/>
    <property type="molecule type" value="Genomic_DNA"/>
</dbReference>
<name>A0ABD3EM58_9LAMI</name>
<evidence type="ECO:0000256" key="1">
    <source>
        <dbReference type="SAM" id="SignalP"/>
    </source>
</evidence>
<evidence type="ECO:0000313" key="3">
    <source>
        <dbReference type="Proteomes" id="UP001632038"/>
    </source>
</evidence>
<reference evidence="3" key="1">
    <citation type="journal article" date="2024" name="IScience">
        <title>Strigolactones Initiate the Formation of Haustorium-like Structures in Castilleja.</title>
        <authorList>
            <person name="Buerger M."/>
            <person name="Peterson D."/>
            <person name="Chory J."/>
        </authorList>
    </citation>
    <scope>NUCLEOTIDE SEQUENCE [LARGE SCALE GENOMIC DNA]</scope>
</reference>
<sequence length="84" mass="9556">MRFTVRLHLSHCCLILFKLQHFFAIRVGGIGAIEGNEELTPLCYHLAKLLFDVLIGKHFRATKDNVERAKLALLPLMIADNLII</sequence>